<accession>A0A8E1QW94</accession>
<comment type="caution">
    <text evidence="1">The sequence shown here is derived from an EMBL/GenBank/DDBJ whole genome shotgun (WGS) entry which is preliminary data.</text>
</comment>
<gene>
    <name evidence="1" type="ORF">ACU52_11700</name>
</gene>
<dbReference type="AlphaFoldDB" id="A0A8E1QW94"/>
<sequence length="65" mass="7247">MICLRIWVFIFRIIVLFTACGLLLNDITPAGKICFIKCQNSSFSGIAVAPPERFAQRFPAAVMII</sequence>
<dbReference type="Proteomes" id="UP000036951">
    <property type="component" value="Unassembled WGS sequence"/>
</dbReference>
<protein>
    <submittedName>
        <fullName evidence="1">Uncharacterized protein</fullName>
    </submittedName>
</protein>
<organism evidence="1 2">
    <name type="scientific">Xylanibacter rarus</name>
    <dbReference type="NCBI Taxonomy" id="1676614"/>
    <lineage>
        <taxon>Bacteria</taxon>
        <taxon>Pseudomonadati</taxon>
        <taxon>Bacteroidota</taxon>
        <taxon>Bacteroidia</taxon>
        <taxon>Bacteroidales</taxon>
        <taxon>Prevotellaceae</taxon>
        <taxon>Xylanibacter</taxon>
    </lineage>
</organism>
<reference evidence="1 2" key="1">
    <citation type="submission" date="2015-06" db="EMBL/GenBank/DDBJ databases">
        <title>Prevotella sp. 109, sp. nov., a novel member of the family Prevotellaceae isolated from human faeces.</title>
        <authorList>
            <person name="Shkoporov A.N."/>
            <person name="Chaplin A.V."/>
            <person name="Kafarskaia L.I."/>
            <person name="Efimov B.A."/>
        </authorList>
    </citation>
    <scope>NUCLEOTIDE SEQUENCE [LARGE SCALE GENOMIC DNA]</scope>
    <source>
        <strain evidence="1 2">109</strain>
    </source>
</reference>
<dbReference type="EMBL" id="LFQU01000026">
    <property type="protein sequence ID" value="KOO67750.1"/>
    <property type="molecule type" value="Genomic_DNA"/>
</dbReference>
<proteinExistence type="predicted"/>
<name>A0A8E1QW94_9BACT</name>
<keyword evidence="2" id="KW-1185">Reference proteome</keyword>
<evidence type="ECO:0000313" key="2">
    <source>
        <dbReference type="Proteomes" id="UP000036951"/>
    </source>
</evidence>
<evidence type="ECO:0000313" key="1">
    <source>
        <dbReference type="EMBL" id="KOO67750.1"/>
    </source>
</evidence>